<dbReference type="Gene3D" id="3.30.70.120">
    <property type="match status" value="1"/>
</dbReference>
<evidence type="ECO:0000313" key="8">
    <source>
        <dbReference type="EMBL" id="WDA99989.1"/>
    </source>
</evidence>
<dbReference type="GO" id="GO:0005524">
    <property type="term" value="F:ATP binding"/>
    <property type="evidence" value="ECO:0007669"/>
    <property type="project" value="TreeGrafter"/>
</dbReference>
<dbReference type="PROSITE" id="PS00638">
    <property type="entry name" value="PII_GLNB_CTER"/>
    <property type="match status" value="1"/>
</dbReference>
<dbReference type="PRINTS" id="PR00340">
    <property type="entry name" value="PIIGLNB"/>
</dbReference>
<keyword evidence="4" id="KW-0805">Transcription regulation</keyword>
<dbReference type="SMART" id="SM00938">
    <property type="entry name" value="P-II"/>
    <property type="match status" value="1"/>
</dbReference>
<gene>
    <name evidence="8" type="primary">glnB</name>
    <name evidence="8" type="ORF">CspTHAL103_065</name>
</gene>
<evidence type="ECO:0000256" key="2">
    <source>
        <dbReference type="ARBA" id="ARBA00022553"/>
    </source>
</evidence>
<evidence type="ECO:0000256" key="6">
    <source>
        <dbReference type="PIRSR" id="PIRSR602187-50"/>
    </source>
</evidence>
<dbReference type="Pfam" id="PF00543">
    <property type="entry name" value="P-II"/>
    <property type="match status" value="1"/>
</dbReference>
<dbReference type="InterPro" id="IPR002187">
    <property type="entry name" value="N-reg_PII"/>
</dbReference>
<accession>A0A9Y1I403</accession>
<dbReference type="EMBL" id="OP616817">
    <property type="protein sequence ID" value="WDA99989.1"/>
    <property type="molecule type" value="Genomic_DNA"/>
</dbReference>
<dbReference type="PANTHER" id="PTHR30115">
    <property type="entry name" value="NITROGEN REGULATORY PROTEIN P-II"/>
    <property type="match status" value="1"/>
</dbReference>
<keyword evidence="3" id="KW-0547">Nucleotide-binding</keyword>
<protein>
    <submittedName>
        <fullName evidence="8">Nitrogen regulatory protein PII</fullName>
    </submittedName>
</protein>
<dbReference type="InterPro" id="IPR015867">
    <property type="entry name" value="N-reg_PII/ATP_PRibTrfase_C"/>
</dbReference>
<organism evidence="8">
    <name type="scientific">Cyanidium sp. THAL103</name>
    <dbReference type="NCBI Taxonomy" id="3027999"/>
    <lineage>
        <taxon>Eukaryota</taxon>
        <taxon>Rhodophyta</taxon>
        <taxon>Bangiophyceae</taxon>
        <taxon>Cyanidiales</taxon>
        <taxon>Cyanidiaceae</taxon>
        <taxon>Cyanidium</taxon>
    </lineage>
</organism>
<evidence type="ECO:0000256" key="4">
    <source>
        <dbReference type="ARBA" id="ARBA00023015"/>
    </source>
</evidence>
<dbReference type="GO" id="GO:0006808">
    <property type="term" value="P:regulation of nitrogen utilization"/>
    <property type="evidence" value="ECO:0007669"/>
    <property type="project" value="InterPro"/>
</dbReference>
<name>A0A9Y1I403_9RHOD</name>
<keyword evidence="2 6" id="KW-0597">Phosphoprotein</keyword>
<dbReference type="GO" id="GO:0030234">
    <property type="term" value="F:enzyme regulator activity"/>
    <property type="evidence" value="ECO:0007669"/>
    <property type="project" value="InterPro"/>
</dbReference>
<dbReference type="InterPro" id="IPR002332">
    <property type="entry name" value="N-reg_PII_urydylation_site"/>
</dbReference>
<evidence type="ECO:0000256" key="1">
    <source>
        <dbReference type="ARBA" id="ARBA00011233"/>
    </source>
</evidence>
<dbReference type="InterPro" id="IPR017918">
    <property type="entry name" value="N-reg_PII_CS"/>
</dbReference>
<comment type="subunit">
    <text evidence="1">Homotrimer.</text>
</comment>
<comment type="similarity">
    <text evidence="7">Belongs to the P(II) protein family.</text>
</comment>
<keyword evidence="5" id="KW-0804">Transcription</keyword>
<dbReference type="GO" id="GO:0005829">
    <property type="term" value="C:cytosol"/>
    <property type="evidence" value="ECO:0007669"/>
    <property type="project" value="TreeGrafter"/>
</dbReference>
<keyword evidence="8" id="KW-0934">Plastid</keyword>
<evidence type="ECO:0000256" key="7">
    <source>
        <dbReference type="RuleBase" id="RU003936"/>
    </source>
</evidence>
<dbReference type="InterPro" id="IPR011322">
    <property type="entry name" value="N-reg_PII-like_a/b"/>
</dbReference>
<dbReference type="PROSITE" id="PS00496">
    <property type="entry name" value="PII_GLNB_UMP"/>
    <property type="match status" value="1"/>
</dbReference>
<proteinExistence type="inferred from homology"/>
<geneLocation type="plastid" evidence="8"/>
<reference evidence="8" key="1">
    <citation type="journal article" date="2023" name="J. Phycol.">
        <title>Revised classification of the Cyanidiophyceae based on plastid genome data with descriptions of the Cavernulicolales ord. nov. and Galdieriales ord. nov. (Rhodophyta).</title>
        <authorList>
            <person name="Park S.I."/>
            <person name="Cho C.H."/>
            <person name="Ciniglia C."/>
            <person name="Huang T.Y."/>
            <person name="Liu S.L."/>
            <person name="Bustamante D.E."/>
            <person name="Calderon M.S."/>
            <person name="Mansilla A."/>
            <person name="McDermott T."/>
            <person name="Andersen R.A."/>
            <person name="Yoon H.S."/>
        </authorList>
    </citation>
    <scope>NUCLEOTIDE SEQUENCE</scope>
</reference>
<sequence length="113" mass="12963">MFTKIEAIIRPFKLKELKKKLTDNGIPGMTITNVMGFGKQDNDTERYKGSEYNCEFIEKVKIEIIANNQDLEKLINLIIESCWTGEIGDGKIFISSISNIIRIRNKDQDHNAL</sequence>
<dbReference type="PROSITE" id="PS51343">
    <property type="entry name" value="PII_GLNB_DOM"/>
    <property type="match status" value="1"/>
</dbReference>
<dbReference type="PANTHER" id="PTHR30115:SF11">
    <property type="entry name" value="NITROGEN REGULATORY PROTEIN P-II HOMOLOG"/>
    <property type="match status" value="1"/>
</dbReference>
<dbReference type="AlphaFoldDB" id="A0A9Y1I403"/>
<dbReference type="SUPFAM" id="SSF54913">
    <property type="entry name" value="GlnB-like"/>
    <property type="match status" value="1"/>
</dbReference>
<evidence type="ECO:0000256" key="3">
    <source>
        <dbReference type="ARBA" id="ARBA00022741"/>
    </source>
</evidence>
<evidence type="ECO:0000256" key="5">
    <source>
        <dbReference type="ARBA" id="ARBA00023163"/>
    </source>
</evidence>
<feature type="modified residue" description="O-UMP-tyrosine" evidence="6">
    <location>
        <position position="52"/>
    </location>
</feature>